<evidence type="ECO:0000256" key="2">
    <source>
        <dbReference type="ARBA" id="ARBA00022777"/>
    </source>
</evidence>
<proteinExistence type="predicted"/>
<reference evidence="6 7" key="1">
    <citation type="journal article" date="2024" name="Appl. Environ. Microbiol.">
        <title>Pontiella agarivorans sp. nov., a novel marine anaerobic bacterium capable of degrading macroalgal polysaccharides and fixing nitrogen.</title>
        <authorList>
            <person name="Liu N."/>
            <person name="Kivenson V."/>
            <person name="Peng X."/>
            <person name="Cui Z."/>
            <person name="Lankiewicz T.S."/>
            <person name="Gosselin K.M."/>
            <person name="English C.J."/>
            <person name="Blair E.M."/>
            <person name="O'Malley M.A."/>
            <person name="Valentine D.L."/>
        </authorList>
    </citation>
    <scope>NUCLEOTIDE SEQUENCE [LARGE SCALE GENOMIC DNA]</scope>
    <source>
        <strain evidence="6 7">NLcol2</strain>
    </source>
</reference>
<keyword evidence="1" id="KW-0808">Transferase</keyword>
<dbReference type="RefSeq" id="WP_322607367.1">
    <property type="nucleotide sequence ID" value="NZ_JARVCO010000002.1"/>
</dbReference>
<name>A0ABU5MUB8_9BACT</name>
<evidence type="ECO:0000256" key="1">
    <source>
        <dbReference type="ARBA" id="ARBA00022679"/>
    </source>
</evidence>
<dbReference type="InterPro" id="IPR011712">
    <property type="entry name" value="Sig_transdc_His_kin_sub3_dim/P"/>
</dbReference>
<dbReference type="Gene3D" id="3.30.565.10">
    <property type="entry name" value="Histidine kinase-like ATPase, C-terminal domain"/>
    <property type="match status" value="1"/>
</dbReference>
<keyword evidence="4" id="KW-0812">Transmembrane</keyword>
<dbReference type="Proteomes" id="UP001290861">
    <property type="component" value="Unassembled WGS sequence"/>
</dbReference>
<keyword evidence="4" id="KW-0472">Membrane</keyword>
<keyword evidence="7" id="KW-1185">Reference proteome</keyword>
<dbReference type="SUPFAM" id="SSF55874">
    <property type="entry name" value="ATPase domain of HSP90 chaperone/DNA topoisomerase II/histidine kinase"/>
    <property type="match status" value="1"/>
</dbReference>
<comment type="caution">
    <text evidence="6">The sequence shown here is derived from an EMBL/GenBank/DDBJ whole genome shotgun (WGS) entry which is preliminary data.</text>
</comment>
<dbReference type="GO" id="GO:0016301">
    <property type="term" value="F:kinase activity"/>
    <property type="evidence" value="ECO:0007669"/>
    <property type="project" value="UniProtKB-KW"/>
</dbReference>
<gene>
    <name evidence="6" type="ORF">P9H32_02925</name>
</gene>
<organism evidence="6 7">
    <name type="scientific">Pontiella agarivorans</name>
    <dbReference type="NCBI Taxonomy" id="3038953"/>
    <lineage>
        <taxon>Bacteria</taxon>
        <taxon>Pseudomonadati</taxon>
        <taxon>Kiritimatiellota</taxon>
        <taxon>Kiritimatiellia</taxon>
        <taxon>Kiritimatiellales</taxon>
        <taxon>Pontiellaceae</taxon>
        <taxon>Pontiella</taxon>
    </lineage>
</organism>
<dbReference type="PANTHER" id="PTHR24421">
    <property type="entry name" value="NITRATE/NITRITE SENSOR PROTEIN NARX-RELATED"/>
    <property type="match status" value="1"/>
</dbReference>
<dbReference type="InterPro" id="IPR036890">
    <property type="entry name" value="HATPase_C_sf"/>
</dbReference>
<dbReference type="EMBL" id="JARVCO010000002">
    <property type="protein sequence ID" value="MDZ8117566.1"/>
    <property type="molecule type" value="Genomic_DNA"/>
</dbReference>
<evidence type="ECO:0000313" key="6">
    <source>
        <dbReference type="EMBL" id="MDZ8117566.1"/>
    </source>
</evidence>
<keyword evidence="4" id="KW-1133">Transmembrane helix</keyword>
<dbReference type="Gene3D" id="1.20.5.1930">
    <property type="match status" value="1"/>
</dbReference>
<feature type="domain" description="Signal transduction histidine kinase subgroup 3 dimerisation and phosphoacceptor" evidence="5">
    <location>
        <begin position="468"/>
        <end position="531"/>
    </location>
</feature>
<dbReference type="InterPro" id="IPR050482">
    <property type="entry name" value="Sensor_HK_TwoCompSys"/>
</dbReference>
<keyword evidence="2 6" id="KW-0418">Kinase</keyword>
<dbReference type="PANTHER" id="PTHR24421:SF61">
    <property type="entry name" value="OXYGEN SENSOR HISTIDINE KINASE NREB"/>
    <property type="match status" value="1"/>
</dbReference>
<dbReference type="Gene3D" id="2.60.120.260">
    <property type="entry name" value="Galactose-binding domain-like"/>
    <property type="match status" value="1"/>
</dbReference>
<evidence type="ECO:0000259" key="5">
    <source>
        <dbReference type="Pfam" id="PF07730"/>
    </source>
</evidence>
<keyword evidence="3" id="KW-0902">Two-component regulatory system</keyword>
<sequence>MISSPSRRSGLILILLSGILIPQSGTAFINSAVSATEHKIADIQNRLEHLPITSHSASPWTIGYHYLDFGKAELPVVIELTFAETKPVDLIALIPVTYINEQGHHKPAGFSKRFTLELLHADGTSERVADHRKSAYHLEGIEPQLFYPQETNRCTGLRYTAYELSINNRLRQLSRMIALNEILVFSGQQNIALNATVNAPDIFRFGKSWAPECLTDGFMFFSHLDQHEFQAESFFHAYAEELVLTVDLKTEKTIDEFRIWPIRFSIFIQPPTVDGTSFPRNIRLEKLISPDDSAPEIIYQSGPELPRPGSTPFEKRIGPVTGRYFRISLSEPLPDFRLSDVTRISLAEIELCSQGEVITRGLPLSVEVKNPSPSEQARNYIADPVYLTDGDSNDGHILPLRDWVELFRQRMILQRKLAALESQLDFARGQDKRRIQYLAIATLFLIIFLVLMIWLVRLIAQKRWMKIRDQIAEDLHDEVGANLSSIAQSTELITESLPDAPPRIKELLGDTLNTARITAAETRQFVRLLENRETAADLTEHIKNTALRILGERTCLFDIDETCFLNQLPPSAKWDLMFFIKETLNNIIKHSGATQVEIILKSAGPCPRLTISDNGCGISAAPVSLHHLENRAKRLHAELDVQTGKNIGTTVSLTLTRWKMT</sequence>
<evidence type="ECO:0000256" key="3">
    <source>
        <dbReference type="ARBA" id="ARBA00023012"/>
    </source>
</evidence>
<evidence type="ECO:0000256" key="4">
    <source>
        <dbReference type="SAM" id="Phobius"/>
    </source>
</evidence>
<evidence type="ECO:0000313" key="7">
    <source>
        <dbReference type="Proteomes" id="UP001290861"/>
    </source>
</evidence>
<dbReference type="Pfam" id="PF07730">
    <property type="entry name" value="HisKA_3"/>
    <property type="match status" value="1"/>
</dbReference>
<accession>A0ABU5MUB8</accession>
<feature type="transmembrane region" description="Helical" evidence="4">
    <location>
        <begin position="437"/>
        <end position="460"/>
    </location>
</feature>
<protein>
    <submittedName>
        <fullName evidence="6">Histidine kinase</fullName>
    </submittedName>
</protein>